<evidence type="ECO:0000256" key="5">
    <source>
        <dbReference type="ARBA" id="ARBA00022989"/>
    </source>
</evidence>
<evidence type="ECO:0000259" key="11">
    <source>
        <dbReference type="PROSITE" id="PS50885"/>
    </source>
</evidence>
<dbReference type="PROSITE" id="PS50111">
    <property type="entry name" value="CHEMOTAXIS_TRANSDUC_2"/>
    <property type="match status" value="1"/>
</dbReference>
<dbReference type="Gene3D" id="1.10.8.500">
    <property type="entry name" value="HAMP domain in histidine kinase"/>
    <property type="match status" value="1"/>
</dbReference>
<evidence type="ECO:0000256" key="3">
    <source>
        <dbReference type="ARBA" id="ARBA00022481"/>
    </source>
</evidence>
<gene>
    <name evidence="12" type="ORF">SAMN04488059_10686</name>
</gene>
<evidence type="ECO:0000259" key="10">
    <source>
        <dbReference type="PROSITE" id="PS50111"/>
    </source>
</evidence>
<evidence type="ECO:0000256" key="4">
    <source>
        <dbReference type="ARBA" id="ARBA00022692"/>
    </source>
</evidence>
<dbReference type="SUPFAM" id="SSF58104">
    <property type="entry name" value="Methyl-accepting chemotaxis protein (MCP) signaling domain"/>
    <property type="match status" value="1"/>
</dbReference>
<accession>A0A1I1JZB6</accession>
<evidence type="ECO:0000256" key="9">
    <source>
        <dbReference type="SAM" id="Phobius"/>
    </source>
</evidence>
<dbReference type="CDD" id="cd11386">
    <property type="entry name" value="MCP_signal"/>
    <property type="match status" value="1"/>
</dbReference>
<dbReference type="Pfam" id="PF02743">
    <property type="entry name" value="dCache_1"/>
    <property type="match status" value="1"/>
</dbReference>
<evidence type="ECO:0000256" key="6">
    <source>
        <dbReference type="ARBA" id="ARBA00023136"/>
    </source>
</evidence>
<dbReference type="CDD" id="cd06225">
    <property type="entry name" value="HAMP"/>
    <property type="match status" value="1"/>
</dbReference>
<organism evidence="12 13">
    <name type="scientific">Devosia psychrophila</name>
    <dbReference type="NCBI Taxonomy" id="728005"/>
    <lineage>
        <taxon>Bacteria</taxon>
        <taxon>Pseudomonadati</taxon>
        <taxon>Pseudomonadota</taxon>
        <taxon>Alphaproteobacteria</taxon>
        <taxon>Hyphomicrobiales</taxon>
        <taxon>Devosiaceae</taxon>
        <taxon>Devosia</taxon>
    </lineage>
</organism>
<dbReference type="GO" id="GO:0005886">
    <property type="term" value="C:plasma membrane"/>
    <property type="evidence" value="ECO:0007669"/>
    <property type="project" value="UniProtKB-SubCell"/>
</dbReference>
<dbReference type="PROSITE" id="PS50885">
    <property type="entry name" value="HAMP"/>
    <property type="match status" value="2"/>
</dbReference>
<dbReference type="Pfam" id="PF00672">
    <property type="entry name" value="HAMP"/>
    <property type="match status" value="1"/>
</dbReference>
<evidence type="ECO:0000256" key="2">
    <source>
        <dbReference type="ARBA" id="ARBA00022475"/>
    </source>
</evidence>
<dbReference type="InterPro" id="IPR003660">
    <property type="entry name" value="HAMP_dom"/>
</dbReference>
<evidence type="ECO:0000256" key="8">
    <source>
        <dbReference type="PROSITE-ProRule" id="PRU00284"/>
    </source>
</evidence>
<dbReference type="GO" id="GO:0007165">
    <property type="term" value="P:signal transduction"/>
    <property type="evidence" value="ECO:0007669"/>
    <property type="project" value="UniProtKB-KW"/>
</dbReference>
<comment type="similarity">
    <text evidence="7">Belongs to the methyl-accepting chemotaxis (MCP) protein family.</text>
</comment>
<comment type="subcellular location">
    <subcellularLocation>
        <location evidence="1">Cell membrane</location>
        <topology evidence="1">Multi-pass membrane protein</topology>
    </subcellularLocation>
</comment>
<dbReference type="InterPro" id="IPR004090">
    <property type="entry name" value="Chemotax_Me-accpt_rcpt"/>
</dbReference>
<name>A0A1I1JZB6_9HYPH</name>
<dbReference type="InterPro" id="IPR033479">
    <property type="entry name" value="dCache_1"/>
</dbReference>
<dbReference type="GO" id="GO:0004888">
    <property type="term" value="F:transmembrane signaling receptor activity"/>
    <property type="evidence" value="ECO:0007669"/>
    <property type="project" value="InterPro"/>
</dbReference>
<evidence type="ECO:0000256" key="1">
    <source>
        <dbReference type="ARBA" id="ARBA00004651"/>
    </source>
</evidence>
<evidence type="ECO:0000256" key="7">
    <source>
        <dbReference type="ARBA" id="ARBA00029447"/>
    </source>
</evidence>
<dbReference type="PANTHER" id="PTHR43531">
    <property type="entry name" value="PROTEIN ICFG"/>
    <property type="match status" value="1"/>
</dbReference>
<keyword evidence="8" id="KW-0807">Transducer</keyword>
<keyword evidence="4 9" id="KW-0812">Transmembrane</keyword>
<dbReference type="STRING" id="728005.SAMN04488059_10686"/>
<sequence length="831" mass="87329">MPCQKAVVPQLRKPSMTSQLKLAFKLPAMVVAIALVTGASLALAAYFASSSIVTRQAEQRLTAAAANATSTLNAYLGEVAEDLTLFAGRSEIASAIGVLSVAMRSMKEQGDPTELMQDAYITQNPNPAGERLLLDTSDKLPAYDLHHRTLHADFRDLLMKRGYYDIFLFDADFNNVYTVFKEADFATNFAQGGGPWADTDLGKVVRSAMAAKEGELFLSDFAAYGPSAGAPASFIAAPVYDQGLVIGVLAFQMPTALIGEVLDRTQGLGDSGETYLVGQDGLVRNDSPKTSDNDVLNLSLQGEAVTAALAGTAGLDRLSHHDGEDYVAASEPLSFGGVDWAVVALESEADISAPSAGLRNTLLIIGAILLALAAVVSVLIARTITRPISRLTDAMAEIAGDRLDLTVPGLERSDELGYMAEAVEVFRSNGLKMRDLRAAELDMSAERASQVSVIEGLQRDIGSVVGAAIEGDFTGRVGTNLHDPELRHLAQNVNDLVESVDRGLTETGSVLAALARADLSQRMQGDYKGAFAQLKANTNSVAEQLGQIVTQLRGTSGALKTATSEILSGANDLSERTTRQAATIEQTSAAIEQLSRTVVENAGHAEQASQKARAVSTEAEASGAVMVEATAAMDRITASSSKISNIIGLIDDIAFQTNLLALNASVEAARAGDAGKGFAVVAVEVRRLAQSAASASADVKALVEQSANEVQGGTRLVADAAERIAGVQTAIRGNASMLDGIARASREQAASIDEVTVAVRQMDEMTQHNAALVEQTNAAIEQTEAQASELDRVIGVFTLGSFEAMATDRATGERGMIDGLRSMAGAYLKRA</sequence>
<dbReference type="Gene3D" id="3.30.450.20">
    <property type="entry name" value="PAS domain"/>
    <property type="match status" value="1"/>
</dbReference>
<dbReference type="Proteomes" id="UP000182258">
    <property type="component" value="Unassembled WGS sequence"/>
</dbReference>
<keyword evidence="2" id="KW-1003">Cell membrane</keyword>
<dbReference type="GO" id="GO:0006935">
    <property type="term" value="P:chemotaxis"/>
    <property type="evidence" value="ECO:0007669"/>
    <property type="project" value="InterPro"/>
</dbReference>
<evidence type="ECO:0000313" key="12">
    <source>
        <dbReference type="EMBL" id="SFC51848.1"/>
    </source>
</evidence>
<feature type="domain" description="Methyl-accepting transducer" evidence="10">
    <location>
        <begin position="555"/>
        <end position="784"/>
    </location>
</feature>
<keyword evidence="6 9" id="KW-0472">Membrane</keyword>
<dbReference type="EMBL" id="FOMB01000006">
    <property type="protein sequence ID" value="SFC51848.1"/>
    <property type="molecule type" value="Genomic_DNA"/>
</dbReference>
<feature type="transmembrane region" description="Helical" evidence="9">
    <location>
        <begin position="22"/>
        <end position="48"/>
    </location>
</feature>
<dbReference type="Gene3D" id="1.10.287.950">
    <property type="entry name" value="Methyl-accepting chemotaxis protein"/>
    <property type="match status" value="1"/>
</dbReference>
<dbReference type="Pfam" id="PF18947">
    <property type="entry name" value="HAMP_2"/>
    <property type="match status" value="1"/>
</dbReference>
<reference evidence="12 13" key="1">
    <citation type="submission" date="2016-10" db="EMBL/GenBank/DDBJ databases">
        <authorList>
            <person name="de Groot N.N."/>
        </authorList>
    </citation>
    <scope>NUCLEOTIDE SEQUENCE [LARGE SCALE GENOMIC DNA]</scope>
    <source>
        <strain evidence="12 13">CGMCC 1.10210</strain>
    </source>
</reference>
<dbReference type="CDD" id="cd18774">
    <property type="entry name" value="PDC2_HK_sensor"/>
    <property type="match status" value="1"/>
</dbReference>
<dbReference type="SMART" id="SM00283">
    <property type="entry name" value="MA"/>
    <property type="match status" value="1"/>
</dbReference>
<dbReference type="SUPFAM" id="SSF158472">
    <property type="entry name" value="HAMP domain-like"/>
    <property type="match status" value="1"/>
</dbReference>
<dbReference type="Pfam" id="PF00015">
    <property type="entry name" value="MCPsignal"/>
    <property type="match status" value="1"/>
</dbReference>
<keyword evidence="3" id="KW-0488">Methylation</keyword>
<evidence type="ECO:0000313" key="13">
    <source>
        <dbReference type="Proteomes" id="UP000182258"/>
    </source>
</evidence>
<feature type="transmembrane region" description="Helical" evidence="9">
    <location>
        <begin position="362"/>
        <end position="381"/>
    </location>
</feature>
<dbReference type="PRINTS" id="PR00260">
    <property type="entry name" value="CHEMTRNSDUCR"/>
</dbReference>
<dbReference type="InterPro" id="IPR004089">
    <property type="entry name" value="MCPsignal_dom"/>
</dbReference>
<proteinExistence type="inferred from homology"/>
<dbReference type="SMART" id="SM00304">
    <property type="entry name" value="HAMP"/>
    <property type="match status" value="2"/>
</dbReference>
<dbReference type="AlphaFoldDB" id="A0A1I1JZB6"/>
<keyword evidence="5 9" id="KW-1133">Transmembrane helix</keyword>
<dbReference type="InterPro" id="IPR051310">
    <property type="entry name" value="MCP_chemotaxis"/>
</dbReference>
<dbReference type="PANTHER" id="PTHR43531:SF14">
    <property type="entry name" value="METHYL-ACCEPTING CHEMOTAXIS PROTEIN I-RELATED"/>
    <property type="match status" value="1"/>
</dbReference>
<feature type="domain" description="HAMP" evidence="11">
    <location>
        <begin position="382"/>
        <end position="435"/>
    </location>
</feature>
<feature type="domain" description="HAMP" evidence="11">
    <location>
        <begin position="498"/>
        <end position="550"/>
    </location>
</feature>
<protein>
    <submittedName>
        <fullName evidence="12">HAMP domain-containing protein</fullName>
    </submittedName>
</protein>